<reference evidence="2" key="1">
    <citation type="journal article" date="2022" name="bioRxiv">
        <title>Deciphering the potential niche of two novel black yeast fungi from a biological soil crust based on their genomes, phenotypes, and melanin regulation.</title>
        <authorList>
            <consortium name="DOE Joint Genome Institute"/>
            <person name="Carr E.C."/>
            <person name="Barton Q."/>
            <person name="Grambo S."/>
            <person name="Sullivan M."/>
            <person name="Renfro C.M."/>
            <person name="Kuo A."/>
            <person name="Pangilinan J."/>
            <person name="Lipzen A."/>
            <person name="Keymanesh K."/>
            <person name="Savage E."/>
            <person name="Barry K."/>
            <person name="Grigoriev I.V."/>
            <person name="Riekhof W.R."/>
            <person name="Harris S.S."/>
        </authorList>
    </citation>
    <scope>NUCLEOTIDE SEQUENCE</scope>
    <source>
        <strain evidence="2">JF 03-4F</strain>
    </source>
</reference>
<evidence type="ECO:0000256" key="1">
    <source>
        <dbReference type="SAM" id="MobiDB-lite"/>
    </source>
</evidence>
<keyword evidence="3" id="KW-1185">Reference proteome</keyword>
<sequence>MEGSTQSLGLSRPTDLPSVPEAFPPPPVRPQQAYRTDRRRLPDIEMLAQHDPRLLSSASNGGFTPAPRRDWPRLVFQMVGVALLVVEPWILNPKNTDKKPSSTSRGYSFAASCHWY</sequence>
<dbReference type="AlphaFoldDB" id="A0AAN6DVH9"/>
<organism evidence="2 3">
    <name type="scientific">Exophiala viscosa</name>
    <dbReference type="NCBI Taxonomy" id="2486360"/>
    <lineage>
        <taxon>Eukaryota</taxon>
        <taxon>Fungi</taxon>
        <taxon>Dikarya</taxon>
        <taxon>Ascomycota</taxon>
        <taxon>Pezizomycotina</taxon>
        <taxon>Eurotiomycetes</taxon>
        <taxon>Chaetothyriomycetidae</taxon>
        <taxon>Chaetothyriales</taxon>
        <taxon>Herpotrichiellaceae</taxon>
        <taxon>Exophiala</taxon>
    </lineage>
</organism>
<comment type="caution">
    <text evidence="2">The sequence shown here is derived from an EMBL/GenBank/DDBJ whole genome shotgun (WGS) entry which is preliminary data.</text>
</comment>
<accession>A0AAN6DVH9</accession>
<gene>
    <name evidence="2" type="ORF">EDD36DRAFT_466083</name>
</gene>
<dbReference type="EMBL" id="MU404355">
    <property type="protein sequence ID" value="KAI1612243.1"/>
    <property type="molecule type" value="Genomic_DNA"/>
</dbReference>
<protein>
    <submittedName>
        <fullName evidence="2">Uncharacterized protein</fullName>
    </submittedName>
</protein>
<feature type="region of interest" description="Disordered" evidence="1">
    <location>
        <begin position="1"/>
        <end position="40"/>
    </location>
</feature>
<proteinExistence type="predicted"/>
<dbReference type="Proteomes" id="UP001203852">
    <property type="component" value="Unassembled WGS sequence"/>
</dbReference>
<evidence type="ECO:0000313" key="3">
    <source>
        <dbReference type="Proteomes" id="UP001203852"/>
    </source>
</evidence>
<evidence type="ECO:0000313" key="2">
    <source>
        <dbReference type="EMBL" id="KAI1612243.1"/>
    </source>
</evidence>
<name>A0AAN6DVH9_9EURO</name>